<keyword evidence="2" id="KW-0813">Transport</keyword>
<dbReference type="SUPFAM" id="SSF53850">
    <property type="entry name" value="Periplasmic binding protein-like II"/>
    <property type="match status" value="1"/>
</dbReference>
<comment type="caution">
    <text evidence="5">The sequence shown here is derived from an EMBL/GenBank/DDBJ whole genome shotgun (WGS) entry which is preliminary data.</text>
</comment>
<dbReference type="EMBL" id="DTBQ01000133">
    <property type="protein sequence ID" value="HGM47036.1"/>
    <property type="molecule type" value="Genomic_DNA"/>
</dbReference>
<dbReference type="GO" id="GO:0015144">
    <property type="term" value="F:carbohydrate transmembrane transporter activity"/>
    <property type="evidence" value="ECO:0007669"/>
    <property type="project" value="InterPro"/>
</dbReference>
<dbReference type="Gene3D" id="3.40.190.10">
    <property type="entry name" value="Periplasmic binding protein-like II"/>
    <property type="match status" value="2"/>
</dbReference>
<dbReference type="InterPro" id="IPR006059">
    <property type="entry name" value="SBP"/>
</dbReference>
<dbReference type="PRINTS" id="PR00181">
    <property type="entry name" value="MALTOSEBP"/>
</dbReference>
<dbReference type="Pfam" id="PF13416">
    <property type="entry name" value="SBP_bac_8"/>
    <property type="match status" value="1"/>
</dbReference>
<dbReference type="PANTHER" id="PTHR30061">
    <property type="entry name" value="MALTOSE-BINDING PERIPLASMIC PROTEIN"/>
    <property type="match status" value="1"/>
</dbReference>
<protein>
    <submittedName>
        <fullName evidence="5">Extracellular solute-binding protein</fullName>
    </submittedName>
</protein>
<dbReference type="GO" id="GO:0055052">
    <property type="term" value="C:ATP-binding cassette (ABC) transporter complex, substrate-binding subunit-containing"/>
    <property type="evidence" value="ECO:0007669"/>
    <property type="project" value="TreeGrafter"/>
</dbReference>
<gene>
    <name evidence="5" type="ORF">ENU21_04730</name>
</gene>
<dbReference type="AlphaFoldDB" id="A0A7C4D3S8"/>
<proteinExistence type="inferred from homology"/>
<evidence type="ECO:0000256" key="4">
    <source>
        <dbReference type="ARBA" id="ARBA00022729"/>
    </source>
</evidence>
<dbReference type="GO" id="GO:0042956">
    <property type="term" value="P:maltodextrin transmembrane transport"/>
    <property type="evidence" value="ECO:0007669"/>
    <property type="project" value="TreeGrafter"/>
</dbReference>
<evidence type="ECO:0000256" key="1">
    <source>
        <dbReference type="ARBA" id="ARBA00008520"/>
    </source>
</evidence>
<accession>A0A7C4D3S8</accession>
<keyword evidence="3" id="KW-0762">Sugar transport</keyword>
<dbReference type="PANTHER" id="PTHR30061:SF50">
    <property type="entry name" value="MALTOSE_MALTODEXTRIN-BINDING PERIPLASMIC PROTEIN"/>
    <property type="match status" value="1"/>
</dbReference>
<dbReference type="InterPro" id="IPR006060">
    <property type="entry name" value="Maltose/Cyclodextrin-bd"/>
</dbReference>
<name>A0A7C4D3S8_THEPE</name>
<dbReference type="GO" id="GO:0015768">
    <property type="term" value="P:maltose transport"/>
    <property type="evidence" value="ECO:0007669"/>
    <property type="project" value="TreeGrafter"/>
</dbReference>
<organism evidence="5">
    <name type="scientific">Thermofilum pendens</name>
    <dbReference type="NCBI Taxonomy" id="2269"/>
    <lineage>
        <taxon>Archaea</taxon>
        <taxon>Thermoproteota</taxon>
        <taxon>Thermoprotei</taxon>
        <taxon>Thermofilales</taxon>
        <taxon>Thermofilaceae</taxon>
        <taxon>Thermofilum</taxon>
    </lineage>
</organism>
<comment type="similarity">
    <text evidence="1">Belongs to the bacterial solute-binding protein 1 family.</text>
</comment>
<keyword evidence="4" id="KW-0732">Signal</keyword>
<evidence type="ECO:0000256" key="2">
    <source>
        <dbReference type="ARBA" id="ARBA00022448"/>
    </source>
</evidence>
<reference evidence="5" key="1">
    <citation type="journal article" date="2020" name="mSystems">
        <title>Genome- and Community-Level Interaction Insights into Carbon Utilization and Element Cycling Functions of Hydrothermarchaeota in Hydrothermal Sediment.</title>
        <authorList>
            <person name="Zhou Z."/>
            <person name="Liu Y."/>
            <person name="Xu W."/>
            <person name="Pan J."/>
            <person name="Luo Z.H."/>
            <person name="Li M."/>
        </authorList>
    </citation>
    <scope>NUCLEOTIDE SEQUENCE</scope>
    <source>
        <strain evidence="5">SpSt-649</strain>
    </source>
</reference>
<evidence type="ECO:0000256" key="3">
    <source>
        <dbReference type="ARBA" id="ARBA00022597"/>
    </source>
</evidence>
<dbReference type="GO" id="GO:1901982">
    <property type="term" value="F:maltose binding"/>
    <property type="evidence" value="ECO:0007669"/>
    <property type="project" value="TreeGrafter"/>
</dbReference>
<sequence>MEDFKAKNPNYEIDIVNVPFDQLKGKVIQAVPVGEGPDLFTGPHDWTGELAAAGVVADISKEIAAFRGEYMESALAGVELKGKVYGLPESIKLPALIVNTKLLPNPPKTLSELWPLMDQFKARGMYALAYDVMNAYFSSCWFYGLGAYYLDPNTLETALDSPGAVQAFEIIKRFSEYLPPDIGYDMMVNLFMNEKAAMAINGPWWIGDLKKKFGENLEGIEITLIPAIDGKPARPFMTVEAVFVTKNAADKGILKEVVELARYITGEASVKLAKLAGHVPTWKKALDDPAIKGDKVLAGFMQQAQYGVPMPNVPEVAKMWEVTPAYITQVYQGKMSPSDAARAAAAELRAKLKG</sequence>
<evidence type="ECO:0000313" key="5">
    <source>
        <dbReference type="EMBL" id="HGM47036.1"/>
    </source>
</evidence>